<dbReference type="Proteomes" id="UP000187012">
    <property type="component" value="Unassembled WGS sequence"/>
</dbReference>
<reference evidence="2 3" key="1">
    <citation type="submission" date="2016-12" db="EMBL/GenBank/DDBJ databases">
        <authorList>
            <person name="Song W.-J."/>
            <person name="Kurnit D.M."/>
        </authorList>
    </citation>
    <scope>NUCLEOTIDE SEQUENCE [LARGE SCALE GENOMIC DNA]</scope>
    <source>
        <strain evidence="2 3">STM7296</strain>
    </source>
</reference>
<feature type="compositionally biased region" description="Low complexity" evidence="1">
    <location>
        <begin position="11"/>
        <end position="24"/>
    </location>
</feature>
<dbReference type="AlphaFoldDB" id="A0A1N7RRW0"/>
<gene>
    <name evidence="2" type="ORF">BN2475_120010</name>
</gene>
<name>A0A1N7RRW0_9BURK</name>
<evidence type="ECO:0000313" key="2">
    <source>
        <dbReference type="EMBL" id="SIT37412.1"/>
    </source>
</evidence>
<evidence type="ECO:0000256" key="1">
    <source>
        <dbReference type="SAM" id="MobiDB-lite"/>
    </source>
</evidence>
<organism evidence="2 3">
    <name type="scientific">Paraburkholderia ribeironis</name>
    <dbReference type="NCBI Taxonomy" id="1247936"/>
    <lineage>
        <taxon>Bacteria</taxon>
        <taxon>Pseudomonadati</taxon>
        <taxon>Pseudomonadota</taxon>
        <taxon>Betaproteobacteria</taxon>
        <taxon>Burkholderiales</taxon>
        <taxon>Burkholderiaceae</taxon>
        <taxon>Paraburkholderia</taxon>
    </lineage>
</organism>
<evidence type="ECO:0000313" key="3">
    <source>
        <dbReference type="Proteomes" id="UP000187012"/>
    </source>
</evidence>
<sequence length="63" mass="6660">MLVPQPPAKAPPLAAAPPQNTPQPDSATETAMAARAVRRLTRNARLPGCAGRAPNHRRPIETT</sequence>
<keyword evidence="3" id="KW-1185">Reference proteome</keyword>
<accession>A0A1N7RRW0</accession>
<proteinExistence type="predicted"/>
<feature type="compositionally biased region" description="Pro residues" evidence="1">
    <location>
        <begin position="1"/>
        <end position="10"/>
    </location>
</feature>
<dbReference type="EMBL" id="CYGX02000012">
    <property type="protein sequence ID" value="SIT37412.1"/>
    <property type="molecule type" value="Genomic_DNA"/>
</dbReference>
<dbReference type="STRING" id="1247936.BN2475_120010"/>
<feature type="region of interest" description="Disordered" evidence="1">
    <location>
        <begin position="1"/>
        <end position="63"/>
    </location>
</feature>
<protein>
    <submittedName>
        <fullName evidence="2">Uncharacterized protein</fullName>
    </submittedName>
</protein>